<reference evidence="3" key="1">
    <citation type="submission" date="2016-05" db="EMBL/GenBank/DDBJ databases">
        <authorList>
            <person name="Naeem Raeece"/>
        </authorList>
    </citation>
    <scope>NUCLEOTIDE SEQUENCE [LARGE SCALE GENOMIC DNA]</scope>
</reference>
<accession>A0A1A8VQ51</accession>
<dbReference type="Proteomes" id="UP000078560">
    <property type="component" value="Unassembled WGS sequence"/>
</dbReference>
<dbReference type="AlphaFoldDB" id="A0A1A8VQ51"/>
<feature type="transmembrane region" description="Helical" evidence="1">
    <location>
        <begin position="251"/>
        <end position="271"/>
    </location>
</feature>
<evidence type="ECO:0000256" key="1">
    <source>
        <dbReference type="SAM" id="Phobius"/>
    </source>
</evidence>
<proteinExistence type="predicted"/>
<name>A0A1A8VQ51_PLAOA</name>
<sequence length="330" mass="39303">MYFDTNILPSYKYYGFLEQGYGRIDDETYWENIENDLNKYPDISMIKETLLKGFYYVSYLKNKEEFWYYLYYWMGEKLLDKLKNFDEFSKIMGTLDNVKYKFNNNQRYNADYISQIDKVEFLNLKLIYEYYKNYEFVQGTISEGDIQCSKAFEEYFKQCYVKYTELNSKCILNEGLFCKLFDDIKRIHNNVQLKQLQCKITEDSIEQHGAEGTALSGITGEDGKQTFTRESMQMQSQSESNFQHPDSASPLVIVIACALPFIGISLIFYILHKFSPLNSWLRTRLLRNKEVRYNAEDEKINEYLKSTYNSMIGDLERNEHQIEYYPIGNN</sequence>
<evidence type="ECO:0000313" key="3">
    <source>
        <dbReference type="Proteomes" id="UP000078560"/>
    </source>
</evidence>
<keyword evidence="1" id="KW-0472">Membrane</keyword>
<evidence type="ECO:0000313" key="2">
    <source>
        <dbReference type="EMBL" id="SBS80923.1"/>
    </source>
</evidence>
<protein>
    <submittedName>
        <fullName evidence="2">PIR Superfamily Protein</fullName>
    </submittedName>
</protein>
<organism evidence="2 3">
    <name type="scientific">Plasmodium ovale curtisi</name>
    <dbReference type="NCBI Taxonomy" id="864141"/>
    <lineage>
        <taxon>Eukaryota</taxon>
        <taxon>Sar</taxon>
        <taxon>Alveolata</taxon>
        <taxon>Apicomplexa</taxon>
        <taxon>Aconoidasida</taxon>
        <taxon>Haemosporida</taxon>
        <taxon>Plasmodiidae</taxon>
        <taxon>Plasmodium</taxon>
        <taxon>Plasmodium (Plasmodium)</taxon>
    </lineage>
</organism>
<keyword evidence="1" id="KW-1133">Transmembrane helix</keyword>
<gene>
    <name evidence="2" type="ORF">POVCU2_0007580</name>
</gene>
<dbReference type="InterPro" id="IPR008780">
    <property type="entry name" value="Plasmodium_Vir"/>
</dbReference>
<keyword evidence="1" id="KW-0812">Transmembrane</keyword>
<dbReference type="Pfam" id="PF05795">
    <property type="entry name" value="Plasmodium_Vir"/>
    <property type="match status" value="2"/>
</dbReference>
<dbReference type="EMBL" id="FLQU01000107">
    <property type="protein sequence ID" value="SBS80923.1"/>
    <property type="molecule type" value="Genomic_DNA"/>
</dbReference>